<evidence type="ECO:0000259" key="9">
    <source>
        <dbReference type="PROSITE" id="PS51704"/>
    </source>
</evidence>
<sequence>MGRGGGYGGGGGGGVAASLAALLCCGCVTLALAGAAAAQGPRLPSAYKTLSGDAPRVVAKGGFSGVFPDSSSAAYLFALMESAPDTTLWCDVQLTKDGVGVCLRDINMQNCTSVALAQQYPARKRTYVIDGVRKTGWFALDFTMAELQPVFLTQAIYSRPDYFDFAEYRILSVADLQSLPSIVKQPSVWLNVQHDIFYKEHGLNMRNYILSIQKNVSVDYISSPELGFLQNISGRVHRKIKLVFSFLDKALLDNSIHQTYGSLLSNLTFVKSIASGIMVPKSYIWPVTKDNYLEAPTSIVAEAHSAGLEIYASDFANDRIIPYNYSYDPLAEYLNFISDGGFSVDGVLSEHPITASEAIGCFANLNSSKTDHGEPLIISHNGASGDYPDCTDLAYHSAINDGADVIDCPVQVTSDGTLMCMSSINLLDTTNVKRTPFSSRASVISEIQATPGVFTFNLTWDDINSSIQPKISSPLSQYDIVRNPRNTNQGKFLKLSDFLAMGMDKDLSGVMIIIENAAFLAKSLGIDIVDSVNAALSAAGYDNQTAKGVLIQSKDSAVLVKLKQQKTKCKLVYTLPSGIGDVSTSSLEAVKKFADAVVVDKNNSVFTSSLAFIIRQNNLMKDLQSAGLAVYAQVFRNEFVSHPFDFFSDATVEINYYFQSFNLSGIITDFPKTVRRYKKNTCTGLGNDMPNYMQTVPVGSLDQLLQNSKAQPPSMPPMPTLNASNVEETPLPPVAPRNEPGGSPRGAETPGAPPSDTHKATASTGILFVMVFAALLI</sequence>
<evidence type="ECO:0000313" key="11">
    <source>
        <dbReference type="Proteomes" id="UP000275267"/>
    </source>
</evidence>
<keyword evidence="4" id="KW-0378">Hydrolase</keyword>
<dbReference type="FunFam" id="3.20.20.190:FF:000013">
    <property type="entry name" value="Glycerophosphodiester phosphodiesterase GDPDL3"/>
    <property type="match status" value="1"/>
</dbReference>
<dbReference type="GO" id="GO:0006629">
    <property type="term" value="P:lipid metabolic process"/>
    <property type="evidence" value="ECO:0007669"/>
    <property type="project" value="InterPro"/>
</dbReference>
<dbReference type="Pfam" id="PF03009">
    <property type="entry name" value="GDPD"/>
    <property type="match status" value="1"/>
</dbReference>
<keyword evidence="5" id="KW-0325">Glycoprotein</keyword>
<evidence type="ECO:0000256" key="2">
    <source>
        <dbReference type="ARBA" id="ARBA00022729"/>
    </source>
</evidence>
<proteinExistence type="predicted"/>
<keyword evidence="3" id="KW-0319">Glycerol metabolism</keyword>
<accession>A0A3L6PN60</accession>
<keyword evidence="2 8" id="KW-0732">Signal</keyword>
<feature type="domain" description="GP-PDE" evidence="9">
    <location>
        <begin position="55"/>
        <end position="359"/>
    </location>
</feature>
<name>A0A3L6PN60_PANMI</name>
<dbReference type="EMBL" id="PQIB02000016">
    <property type="protein sequence ID" value="RLM61264.1"/>
    <property type="molecule type" value="Genomic_DNA"/>
</dbReference>
<dbReference type="GO" id="GO:0006071">
    <property type="term" value="P:glycerol metabolic process"/>
    <property type="evidence" value="ECO:0007669"/>
    <property type="project" value="UniProtKB-KW"/>
</dbReference>
<dbReference type="CDD" id="cd08604">
    <property type="entry name" value="GDPD_SHV3_repeat_2"/>
    <property type="match status" value="1"/>
</dbReference>
<dbReference type="Gene3D" id="3.20.20.190">
    <property type="entry name" value="Phosphatidylinositol (PI) phosphodiesterase"/>
    <property type="match status" value="2"/>
</dbReference>
<dbReference type="EC" id="3.1.4.46" evidence="1"/>
<dbReference type="PANTHER" id="PTHR43620:SF6">
    <property type="entry name" value="GLYCEROPHOSPHODIESTER PHOSPHODIESTERASE"/>
    <property type="match status" value="1"/>
</dbReference>
<feature type="chain" id="PRO_5018254340" description="glycerophosphodiester phosphodiesterase" evidence="8">
    <location>
        <begin position="39"/>
        <end position="777"/>
    </location>
</feature>
<evidence type="ECO:0000256" key="4">
    <source>
        <dbReference type="ARBA" id="ARBA00022801"/>
    </source>
</evidence>
<evidence type="ECO:0000256" key="8">
    <source>
        <dbReference type="SAM" id="SignalP"/>
    </source>
</evidence>
<gene>
    <name evidence="10" type="ORF">C2845_PM14G18350</name>
</gene>
<dbReference type="SUPFAM" id="SSF51695">
    <property type="entry name" value="PLC-like phosphodiesterases"/>
    <property type="match status" value="2"/>
</dbReference>
<dbReference type="FunFam" id="3.20.20.190:FF:000011">
    <property type="entry name" value="Glycerophosphodiester phosphodiesterase GDPDL3"/>
    <property type="match status" value="1"/>
</dbReference>
<comment type="caution">
    <text evidence="10">The sequence shown here is derived from an EMBL/GenBank/DDBJ whole genome shotgun (WGS) entry which is preliminary data.</text>
</comment>
<evidence type="ECO:0000313" key="10">
    <source>
        <dbReference type="EMBL" id="RLM61264.1"/>
    </source>
</evidence>
<protein>
    <recommendedName>
        <fullName evidence="1">glycerophosphodiester phosphodiesterase</fullName>
        <ecNumber evidence="1">3.1.4.46</ecNumber>
    </recommendedName>
</protein>
<dbReference type="Proteomes" id="UP000275267">
    <property type="component" value="Unassembled WGS sequence"/>
</dbReference>
<dbReference type="PANTHER" id="PTHR43620">
    <property type="entry name" value="GLYCEROPHOSPHORYL DIESTER PHOSPHODIESTERASE"/>
    <property type="match status" value="1"/>
</dbReference>
<feature type="region of interest" description="Disordered" evidence="7">
    <location>
        <begin position="707"/>
        <end position="759"/>
    </location>
</feature>
<evidence type="ECO:0000256" key="7">
    <source>
        <dbReference type="SAM" id="MobiDB-lite"/>
    </source>
</evidence>
<feature type="domain" description="GP-PDE" evidence="9">
    <location>
        <begin position="375"/>
        <end position="678"/>
    </location>
</feature>
<dbReference type="STRING" id="4540.A0A3L6PN60"/>
<evidence type="ECO:0000256" key="5">
    <source>
        <dbReference type="ARBA" id="ARBA00023180"/>
    </source>
</evidence>
<dbReference type="PROSITE" id="PS51704">
    <property type="entry name" value="GP_PDE"/>
    <property type="match status" value="2"/>
</dbReference>
<feature type="signal peptide" evidence="8">
    <location>
        <begin position="1"/>
        <end position="38"/>
    </location>
</feature>
<dbReference type="OrthoDB" id="1058301at2759"/>
<dbReference type="CDD" id="cd08603">
    <property type="entry name" value="GDPD_SHV3_repeat_1"/>
    <property type="match status" value="1"/>
</dbReference>
<evidence type="ECO:0000256" key="6">
    <source>
        <dbReference type="ARBA" id="ARBA00047512"/>
    </source>
</evidence>
<dbReference type="GO" id="GO:0008889">
    <property type="term" value="F:glycerophosphodiester phosphodiesterase activity"/>
    <property type="evidence" value="ECO:0007669"/>
    <property type="project" value="UniProtKB-EC"/>
</dbReference>
<dbReference type="AlphaFoldDB" id="A0A3L6PN60"/>
<evidence type="ECO:0000256" key="1">
    <source>
        <dbReference type="ARBA" id="ARBA00012247"/>
    </source>
</evidence>
<comment type="catalytic activity">
    <reaction evidence="6">
        <text>a sn-glycero-3-phosphodiester + H2O = an alcohol + sn-glycerol 3-phosphate + H(+)</text>
        <dbReference type="Rhea" id="RHEA:12969"/>
        <dbReference type="ChEBI" id="CHEBI:15377"/>
        <dbReference type="ChEBI" id="CHEBI:15378"/>
        <dbReference type="ChEBI" id="CHEBI:30879"/>
        <dbReference type="ChEBI" id="CHEBI:57597"/>
        <dbReference type="ChEBI" id="CHEBI:83408"/>
        <dbReference type="EC" id="3.1.4.46"/>
    </reaction>
</comment>
<dbReference type="InterPro" id="IPR017946">
    <property type="entry name" value="PLC-like_Pdiesterase_TIM-brl"/>
</dbReference>
<organism evidence="10 11">
    <name type="scientific">Panicum miliaceum</name>
    <name type="common">Proso millet</name>
    <name type="synonym">Broomcorn millet</name>
    <dbReference type="NCBI Taxonomy" id="4540"/>
    <lineage>
        <taxon>Eukaryota</taxon>
        <taxon>Viridiplantae</taxon>
        <taxon>Streptophyta</taxon>
        <taxon>Embryophyta</taxon>
        <taxon>Tracheophyta</taxon>
        <taxon>Spermatophyta</taxon>
        <taxon>Magnoliopsida</taxon>
        <taxon>Liliopsida</taxon>
        <taxon>Poales</taxon>
        <taxon>Poaceae</taxon>
        <taxon>PACMAD clade</taxon>
        <taxon>Panicoideae</taxon>
        <taxon>Panicodae</taxon>
        <taxon>Paniceae</taxon>
        <taxon>Panicinae</taxon>
        <taxon>Panicum</taxon>
        <taxon>Panicum sect. Panicum</taxon>
    </lineage>
</organism>
<keyword evidence="11" id="KW-1185">Reference proteome</keyword>
<reference evidence="11" key="1">
    <citation type="journal article" date="2019" name="Nat. Commun.">
        <title>The genome of broomcorn millet.</title>
        <authorList>
            <person name="Zou C."/>
            <person name="Miki D."/>
            <person name="Li D."/>
            <person name="Tang Q."/>
            <person name="Xiao L."/>
            <person name="Rajput S."/>
            <person name="Deng P."/>
            <person name="Jia W."/>
            <person name="Huang R."/>
            <person name="Zhang M."/>
            <person name="Sun Y."/>
            <person name="Hu J."/>
            <person name="Fu X."/>
            <person name="Schnable P.S."/>
            <person name="Li F."/>
            <person name="Zhang H."/>
            <person name="Feng B."/>
            <person name="Zhu X."/>
            <person name="Liu R."/>
            <person name="Schnable J.C."/>
            <person name="Zhu J.-K."/>
            <person name="Zhang H."/>
        </authorList>
    </citation>
    <scope>NUCLEOTIDE SEQUENCE [LARGE SCALE GENOMIC DNA]</scope>
</reference>
<dbReference type="InterPro" id="IPR030395">
    <property type="entry name" value="GP_PDE_dom"/>
</dbReference>
<evidence type="ECO:0000256" key="3">
    <source>
        <dbReference type="ARBA" id="ARBA00022798"/>
    </source>
</evidence>